<evidence type="ECO:0000256" key="1">
    <source>
        <dbReference type="ARBA" id="ARBA00010254"/>
    </source>
</evidence>
<dbReference type="NCBIfam" id="TIGR03635">
    <property type="entry name" value="uS17_bact"/>
    <property type="match status" value="1"/>
</dbReference>
<dbReference type="AlphaFoldDB" id="A0A1G6V0C6"/>
<evidence type="ECO:0000313" key="9">
    <source>
        <dbReference type="Proteomes" id="UP000199501"/>
    </source>
</evidence>
<keyword evidence="9" id="KW-1185">Reference proteome</keyword>
<accession>A0A1G6V0C6</accession>
<dbReference type="STRING" id="1271860.SAMN05216174_111179"/>
<dbReference type="Gene3D" id="2.40.50.140">
    <property type="entry name" value="Nucleic acid-binding proteins"/>
    <property type="match status" value="1"/>
</dbReference>
<dbReference type="Proteomes" id="UP000199501">
    <property type="component" value="Unassembled WGS sequence"/>
</dbReference>
<keyword evidence="3 6" id="KW-0694">RNA-binding</keyword>
<dbReference type="PROSITE" id="PS00056">
    <property type="entry name" value="RIBOSOMAL_S17"/>
    <property type="match status" value="1"/>
</dbReference>
<dbReference type="GO" id="GO:0022627">
    <property type="term" value="C:cytosolic small ribosomal subunit"/>
    <property type="evidence" value="ECO:0007669"/>
    <property type="project" value="UniProtKB-UniRule"/>
</dbReference>
<comment type="subunit">
    <text evidence="6">Part of the 30S ribosomal subunit.</text>
</comment>
<dbReference type="SUPFAM" id="SSF50249">
    <property type="entry name" value="Nucleic acid-binding proteins"/>
    <property type="match status" value="1"/>
</dbReference>
<gene>
    <name evidence="6" type="primary">rpsQ</name>
    <name evidence="8" type="ORF">SAMN05216174_111179</name>
</gene>
<dbReference type="GO" id="GO:0003735">
    <property type="term" value="F:structural constituent of ribosome"/>
    <property type="evidence" value="ECO:0007669"/>
    <property type="project" value="UniProtKB-UniRule"/>
</dbReference>
<proteinExistence type="inferred from homology"/>
<reference evidence="9" key="1">
    <citation type="submission" date="2016-10" db="EMBL/GenBank/DDBJ databases">
        <authorList>
            <person name="Varghese N."/>
            <person name="Submissions S."/>
        </authorList>
    </citation>
    <scope>NUCLEOTIDE SEQUENCE [LARGE SCALE GENOMIC DNA]</scope>
    <source>
        <strain evidence="9">IBRC-M 10403</strain>
    </source>
</reference>
<dbReference type="GO" id="GO:0006412">
    <property type="term" value="P:translation"/>
    <property type="evidence" value="ECO:0007669"/>
    <property type="project" value="UniProtKB-UniRule"/>
</dbReference>
<sequence>MSEETVTEVRNTRKVREGLVVSDKMDKTIVVALEDRKKHPRYSKVLRSTTKVKAHDEENTAGVGDRVLLMETRPLSASKRWRLVEILEKAK</sequence>
<evidence type="ECO:0000256" key="5">
    <source>
        <dbReference type="ARBA" id="ARBA00023274"/>
    </source>
</evidence>
<protein>
    <recommendedName>
        <fullName evidence="6">Small ribosomal subunit protein uS17</fullName>
    </recommendedName>
</protein>
<organism evidence="8 9">
    <name type="scientific">Actinokineospora iranica</name>
    <dbReference type="NCBI Taxonomy" id="1271860"/>
    <lineage>
        <taxon>Bacteria</taxon>
        <taxon>Bacillati</taxon>
        <taxon>Actinomycetota</taxon>
        <taxon>Actinomycetes</taxon>
        <taxon>Pseudonocardiales</taxon>
        <taxon>Pseudonocardiaceae</taxon>
        <taxon>Actinokineospora</taxon>
    </lineage>
</organism>
<dbReference type="GO" id="GO:0019843">
    <property type="term" value="F:rRNA binding"/>
    <property type="evidence" value="ECO:0007669"/>
    <property type="project" value="UniProtKB-UniRule"/>
</dbReference>
<dbReference type="OrthoDB" id="9811714at2"/>
<comment type="function">
    <text evidence="6">One of the primary rRNA binding proteins, it binds specifically to the 5'-end of 16S ribosomal RNA.</text>
</comment>
<evidence type="ECO:0000256" key="2">
    <source>
        <dbReference type="ARBA" id="ARBA00022730"/>
    </source>
</evidence>
<dbReference type="RefSeq" id="WP_091454137.1">
    <property type="nucleotide sequence ID" value="NZ_FMZZ01000011.1"/>
</dbReference>
<dbReference type="PANTHER" id="PTHR10744">
    <property type="entry name" value="40S RIBOSOMAL PROTEIN S11 FAMILY MEMBER"/>
    <property type="match status" value="1"/>
</dbReference>
<evidence type="ECO:0000256" key="4">
    <source>
        <dbReference type="ARBA" id="ARBA00022980"/>
    </source>
</evidence>
<evidence type="ECO:0000313" key="8">
    <source>
        <dbReference type="EMBL" id="SDD46991.1"/>
    </source>
</evidence>
<dbReference type="Pfam" id="PF00366">
    <property type="entry name" value="Ribosomal_S17"/>
    <property type="match status" value="1"/>
</dbReference>
<dbReference type="PRINTS" id="PR00973">
    <property type="entry name" value="RIBOSOMALS17"/>
</dbReference>
<keyword evidence="2 6" id="KW-0699">rRNA-binding</keyword>
<dbReference type="InterPro" id="IPR019979">
    <property type="entry name" value="Ribosomal_uS17_CS"/>
</dbReference>
<keyword evidence="5 6" id="KW-0687">Ribonucleoprotein</keyword>
<evidence type="ECO:0000256" key="6">
    <source>
        <dbReference type="HAMAP-Rule" id="MF_01345"/>
    </source>
</evidence>
<dbReference type="InterPro" id="IPR019984">
    <property type="entry name" value="Ribosomal_uS17_bact/chlr"/>
</dbReference>
<dbReference type="InterPro" id="IPR000266">
    <property type="entry name" value="Ribosomal_uS17"/>
</dbReference>
<dbReference type="HAMAP" id="MF_01345_B">
    <property type="entry name" value="Ribosomal_uS17_B"/>
    <property type="match status" value="1"/>
</dbReference>
<dbReference type="CDD" id="cd00364">
    <property type="entry name" value="Ribosomal_uS17"/>
    <property type="match status" value="1"/>
</dbReference>
<dbReference type="EMBL" id="FMZZ01000011">
    <property type="protein sequence ID" value="SDD46991.1"/>
    <property type="molecule type" value="Genomic_DNA"/>
</dbReference>
<evidence type="ECO:0000256" key="3">
    <source>
        <dbReference type="ARBA" id="ARBA00022884"/>
    </source>
</evidence>
<keyword evidence="4 6" id="KW-0689">Ribosomal protein</keyword>
<comment type="similarity">
    <text evidence="1 6 7">Belongs to the universal ribosomal protein uS17 family.</text>
</comment>
<evidence type="ECO:0000256" key="7">
    <source>
        <dbReference type="RuleBase" id="RU003872"/>
    </source>
</evidence>
<dbReference type="InterPro" id="IPR012340">
    <property type="entry name" value="NA-bd_OB-fold"/>
</dbReference>
<name>A0A1G6V0C6_9PSEU</name>
<dbReference type="NCBIfam" id="NF004123">
    <property type="entry name" value="PRK05610.1"/>
    <property type="match status" value="1"/>
</dbReference>
<dbReference type="PANTHER" id="PTHR10744:SF1">
    <property type="entry name" value="SMALL RIBOSOMAL SUBUNIT PROTEIN US17M"/>
    <property type="match status" value="1"/>
</dbReference>